<keyword evidence="2" id="KW-1185">Reference proteome</keyword>
<dbReference type="EMBL" id="CP126663">
    <property type="protein sequence ID" value="WKA06682.1"/>
    <property type="molecule type" value="Genomic_DNA"/>
</dbReference>
<sequence>MELLRIAMRAPCHQGEGSLHLAHVDGPLVTCGIAHSTRMSDIRNSAPSTFYPDVSHPEFCSADIPSGYFASDA</sequence>
<protein>
    <submittedName>
        <fullName evidence="1">Uncharacterized protein</fullName>
    </submittedName>
</protein>
<dbReference type="Proteomes" id="UP001227230">
    <property type="component" value="Chromosome 16"/>
</dbReference>
<proteinExistence type="predicted"/>
<organism evidence="1 2">
    <name type="scientific">Vitis vinifera</name>
    <name type="common">Grape</name>
    <dbReference type="NCBI Taxonomy" id="29760"/>
    <lineage>
        <taxon>Eukaryota</taxon>
        <taxon>Viridiplantae</taxon>
        <taxon>Streptophyta</taxon>
        <taxon>Embryophyta</taxon>
        <taxon>Tracheophyta</taxon>
        <taxon>Spermatophyta</taxon>
        <taxon>Magnoliopsida</taxon>
        <taxon>eudicotyledons</taxon>
        <taxon>Gunneridae</taxon>
        <taxon>Pentapetalae</taxon>
        <taxon>rosids</taxon>
        <taxon>Vitales</taxon>
        <taxon>Vitaceae</taxon>
        <taxon>Viteae</taxon>
        <taxon>Vitis</taxon>
    </lineage>
</organism>
<gene>
    <name evidence="1" type="ORF">VitviT2T_024572</name>
</gene>
<evidence type="ECO:0000313" key="1">
    <source>
        <dbReference type="EMBL" id="WKA06682.1"/>
    </source>
</evidence>
<reference evidence="1 2" key="1">
    <citation type="journal article" date="2023" name="Hortic Res">
        <title>The complete reference genome for grapevine (Vitis vinifera L.) genetics and breeding.</title>
        <authorList>
            <person name="Shi X."/>
            <person name="Cao S."/>
            <person name="Wang X."/>
            <person name="Huang S."/>
            <person name="Wang Y."/>
            <person name="Liu Z."/>
            <person name="Liu W."/>
            <person name="Leng X."/>
            <person name="Peng Y."/>
            <person name="Wang N."/>
            <person name="Wang Y."/>
            <person name="Ma Z."/>
            <person name="Xu X."/>
            <person name="Zhang F."/>
            <person name="Xue H."/>
            <person name="Zhong H."/>
            <person name="Wang Y."/>
            <person name="Zhang K."/>
            <person name="Velt A."/>
            <person name="Avia K."/>
            <person name="Holtgrawe D."/>
            <person name="Grimplet J."/>
            <person name="Matus J.T."/>
            <person name="Ware D."/>
            <person name="Wu X."/>
            <person name="Wang H."/>
            <person name="Liu C."/>
            <person name="Fang Y."/>
            <person name="Rustenholz C."/>
            <person name="Cheng Z."/>
            <person name="Xiao H."/>
            <person name="Zhou Y."/>
        </authorList>
    </citation>
    <scope>NUCLEOTIDE SEQUENCE [LARGE SCALE GENOMIC DNA]</scope>
    <source>
        <strain evidence="2">cv. Pinot noir / PN40024</strain>
        <tissue evidence="1">Leaf</tissue>
    </source>
</reference>
<accession>A0ABY9DGE3</accession>
<evidence type="ECO:0000313" key="2">
    <source>
        <dbReference type="Proteomes" id="UP001227230"/>
    </source>
</evidence>
<name>A0ABY9DGE3_VITVI</name>